<feature type="region of interest" description="Disordered" evidence="6">
    <location>
        <begin position="114"/>
        <end position="134"/>
    </location>
</feature>
<dbReference type="Pfam" id="PF04117">
    <property type="entry name" value="Mpv17_PMP22"/>
    <property type="match status" value="1"/>
</dbReference>
<evidence type="ECO:0000256" key="4">
    <source>
        <dbReference type="ARBA" id="ARBA00022989"/>
    </source>
</evidence>
<dbReference type="OrthoDB" id="430207at2759"/>
<dbReference type="AlphaFoldDB" id="A0A835YMB6"/>
<evidence type="ECO:0000256" key="3">
    <source>
        <dbReference type="ARBA" id="ARBA00022692"/>
    </source>
</evidence>
<name>A0A835YMB6_9STRA</name>
<keyword evidence="5 7" id="KW-0472">Membrane</keyword>
<dbReference type="Gene3D" id="1.25.40.10">
    <property type="entry name" value="Tetratricopeptide repeat domain"/>
    <property type="match status" value="1"/>
</dbReference>
<keyword evidence="4 7" id="KW-1133">Transmembrane helix</keyword>
<sequence>MHPAAEAGQHELVRRALERLTDAGLATSKDWAHLVRAHVAERKFHNAELALGEMIASGHKPEMAVFHDVLRAKASDLRRGDASVVLQRMAQCGMPPDLLTYNLALRMCYGGTRRGARRQDPGGHGCGGPRPRQAHVQSDAQSVALWMCLLNTLSMCGQPQHTLAAAARMAERGCAPTATAHLFVVKAHAELGDGAAFAVSVAHDAGDAATADALWREVGGAAHFGLYKALAPPKEGKRRGWTVLMDHPVRQPHAQRTVLDLSSRTCVDGVLHAALRAEAARLRTQPPPATVYIYIAGATTPPRVARTAVFHALVASLSMHVSAVPPTPGLFKASVRAHEQTKSSPPLLLYHNSKYKAAPASGTSYSGDNMAAGTSKRSGILNVHTIAQVVVLAIYASGWRRCWRYTRSGVTRGTCHQHDASRGLLNRPTSLCCLPACSQTCFPKTTCVTQGCLLSVVGDAISQAISQRQEPPEPGARPIRYCWKRFAIAGMAGCLFDGLAIPVWYGYLHGIVPNGLRFRGLALTAIDLALLSTCGNFANMMFRNLLAGGSLTKAWRETRSKITGVILVDLRIFPAYDILMFTFVPRHVQALCTAAVCCLWNCYLSSVTAESTHAHPLKSLSVV</sequence>
<dbReference type="InterPro" id="IPR007248">
    <property type="entry name" value="Mpv17_PMP22"/>
</dbReference>
<evidence type="ECO:0000256" key="5">
    <source>
        <dbReference type="ARBA" id="ARBA00023136"/>
    </source>
</evidence>
<evidence type="ECO:0000313" key="9">
    <source>
        <dbReference type="Proteomes" id="UP000664859"/>
    </source>
</evidence>
<dbReference type="GO" id="GO:0016020">
    <property type="term" value="C:membrane"/>
    <property type="evidence" value="ECO:0007669"/>
    <property type="project" value="UniProtKB-SubCell"/>
</dbReference>
<evidence type="ECO:0000256" key="2">
    <source>
        <dbReference type="ARBA" id="ARBA00006824"/>
    </source>
</evidence>
<keyword evidence="9" id="KW-1185">Reference proteome</keyword>
<gene>
    <name evidence="8" type="ORF">JKP88DRAFT_335094</name>
</gene>
<evidence type="ECO:0008006" key="10">
    <source>
        <dbReference type="Google" id="ProtNLM"/>
    </source>
</evidence>
<dbReference type="InterPro" id="IPR011990">
    <property type="entry name" value="TPR-like_helical_dom_sf"/>
</dbReference>
<evidence type="ECO:0000256" key="6">
    <source>
        <dbReference type="SAM" id="MobiDB-lite"/>
    </source>
</evidence>
<dbReference type="PANTHER" id="PTHR11266">
    <property type="entry name" value="PEROXISOMAL MEMBRANE PROTEIN 2, PXMP2 MPV17"/>
    <property type="match status" value="1"/>
</dbReference>
<dbReference type="EMBL" id="JAFCMP010000536">
    <property type="protein sequence ID" value="KAG5176437.1"/>
    <property type="molecule type" value="Genomic_DNA"/>
</dbReference>
<protein>
    <recommendedName>
        <fullName evidence="10">Pentatricopeptide repeat-containing protein</fullName>
    </recommendedName>
</protein>
<feature type="transmembrane region" description="Helical" evidence="7">
    <location>
        <begin position="520"/>
        <end position="542"/>
    </location>
</feature>
<comment type="subcellular location">
    <subcellularLocation>
        <location evidence="1">Membrane</location>
        <topology evidence="1">Multi-pass membrane protein</topology>
    </subcellularLocation>
</comment>
<reference evidence="8" key="1">
    <citation type="submission" date="2021-02" db="EMBL/GenBank/DDBJ databases">
        <title>First Annotated Genome of the Yellow-green Alga Tribonema minus.</title>
        <authorList>
            <person name="Mahan K.M."/>
        </authorList>
    </citation>
    <scope>NUCLEOTIDE SEQUENCE</scope>
    <source>
        <strain evidence="8">UTEX B ZZ1240</strain>
    </source>
</reference>
<evidence type="ECO:0000256" key="7">
    <source>
        <dbReference type="SAM" id="Phobius"/>
    </source>
</evidence>
<feature type="transmembrane region" description="Helical" evidence="7">
    <location>
        <begin position="379"/>
        <end position="398"/>
    </location>
</feature>
<accession>A0A835YMB6</accession>
<feature type="transmembrane region" description="Helical" evidence="7">
    <location>
        <begin position="486"/>
        <end position="508"/>
    </location>
</feature>
<dbReference type="PANTHER" id="PTHR11266:SF17">
    <property type="entry name" value="PROTEIN MPV17"/>
    <property type="match status" value="1"/>
</dbReference>
<dbReference type="GO" id="GO:0005737">
    <property type="term" value="C:cytoplasm"/>
    <property type="evidence" value="ECO:0007669"/>
    <property type="project" value="TreeGrafter"/>
</dbReference>
<comment type="caution">
    <text evidence="8">The sequence shown here is derived from an EMBL/GenBank/DDBJ whole genome shotgun (WGS) entry which is preliminary data.</text>
</comment>
<evidence type="ECO:0000313" key="8">
    <source>
        <dbReference type="EMBL" id="KAG5176437.1"/>
    </source>
</evidence>
<proteinExistence type="inferred from homology"/>
<evidence type="ECO:0000256" key="1">
    <source>
        <dbReference type="ARBA" id="ARBA00004141"/>
    </source>
</evidence>
<keyword evidence="3 7" id="KW-0812">Transmembrane</keyword>
<organism evidence="8 9">
    <name type="scientific">Tribonema minus</name>
    <dbReference type="NCBI Taxonomy" id="303371"/>
    <lineage>
        <taxon>Eukaryota</taxon>
        <taxon>Sar</taxon>
        <taxon>Stramenopiles</taxon>
        <taxon>Ochrophyta</taxon>
        <taxon>PX clade</taxon>
        <taxon>Xanthophyceae</taxon>
        <taxon>Tribonematales</taxon>
        <taxon>Tribonemataceae</taxon>
        <taxon>Tribonema</taxon>
    </lineage>
</organism>
<comment type="similarity">
    <text evidence="2">Belongs to the peroxisomal membrane protein PXMP2/4 family.</text>
</comment>
<dbReference type="Proteomes" id="UP000664859">
    <property type="component" value="Unassembled WGS sequence"/>
</dbReference>